<dbReference type="GO" id="GO:0034220">
    <property type="term" value="P:monoatomic ion transmembrane transport"/>
    <property type="evidence" value="ECO:0007669"/>
    <property type="project" value="InterPro"/>
</dbReference>
<organism evidence="1">
    <name type="scientific">candidate division TA06 bacterium ADurb.Bin417</name>
    <dbReference type="NCBI Taxonomy" id="1852828"/>
    <lineage>
        <taxon>Bacteria</taxon>
        <taxon>Bacteria division TA06</taxon>
    </lineage>
</organism>
<dbReference type="EMBL" id="MWAK01000025">
    <property type="protein sequence ID" value="OPZ93416.1"/>
    <property type="molecule type" value="Genomic_DNA"/>
</dbReference>
<name>A0A1V5MJQ3_UNCT6</name>
<proteinExistence type="predicted"/>
<protein>
    <submittedName>
        <fullName evidence="1">V-type ATP synthase subunit F</fullName>
    </submittedName>
</protein>
<reference evidence="1" key="1">
    <citation type="submission" date="2017-02" db="EMBL/GenBank/DDBJ databases">
        <title>Delving into the versatile metabolic prowess of the omnipresent phylum Bacteroidetes.</title>
        <authorList>
            <person name="Nobu M.K."/>
            <person name="Mei R."/>
            <person name="Narihiro T."/>
            <person name="Kuroda K."/>
            <person name="Liu W.-T."/>
        </authorList>
    </citation>
    <scope>NUCLEOTIDE SEQUENCE</scope>
    <source>
        <strain evidence="1">ADurb.Bin417</strain>
    </source>
</reference>
<comment type="caution">
    <text evidence="1">The sequence shown here is derived from an EMBL/GenBank/DDBJ whole genome shotgun (WGS) entry which is preliminary data.</text>
</comment>
<evidence type="ECO:0000313" key="1">
    <source>
        <dbReference type="EMBL" id="OPZ93416.1"/>
    </source>
</evidence>
<dbReference type="Proteomes" id="UP000485484">
    <property type="component" value="Unassembled WGS sequence"/>
</dbReference>
<sequence>MRIAFIGEALAFEPFRALGHDVYPAADPESAVQVLERLDLGKYALVVLTPEVAAARNRFTGPLFLVLPGLEHRDSGQGRLLAEAIRRATGRSTI</sequence>
<accession>A0A1V5MJQ3</accession>
<gene>
    <name evidence="1" type="ORF">BWY73_00328</name>
</gene>
<dbReference type="AlphaFoldDB" id="A0A1V5MJQ3"/>
<dbReference type="SUPFAM" id="SSF159468">
    <property type="entry name" value="AtpF-like"/>
    <property type="match status" value="1"/>
</dbReference>
<dbReference type="Gene3D" id="3.40.50.10580">
    <property type="entry name" value="ATPase, V1 complex, subunit F"/>
    <property type="match status" value="1"/>
</dbReference>
<dbReference type="InterPro" id="IPR036906">
    <property type="entry name" value="ATPase_V1_fsu_sf"/>
</dbReference>